<accession>A0A512C5W5</accession>
<name>A0A512C5W5_9BACT</name>
<keyword evidence="2" id="KW-1185">Reference proteome</keyword>
<comment type="caution">
    <text evidence="1">The sequence shown here is derived from an EMBL/GenBank/DDBJ whole genome shotgun (WGS) entry which is preliminary data.</text>
</comment>
<evidence type="ECO:0008006" key="3">
    <source>
        <dbReference type="Google" id="ProtNLM"/>
    </source>
</evidence>
<organism evidence="1 2">
    <name type="scientific">Cyclobacterium qasimii</name>
    <dbReference type="NCBI Taxonomy" id="1350429"/>
    <lineage>
        <taxon>Bacteria</taxon>
        <taxon>Pseudomonadati</taxon>
        <taxon>Bacteroidota</taxon>
        <taxon>Cytophagia</taxon>
        <taxon>Cytophagales</taxon>
        <taxon>Cyclobacteriaceae</taxon>
        <taxon>Cyclobacterium</taxon>
    </lineage>
</organism>
<dbReference type="Pfam" id="PF13970">
    <property type="entry name" value="DUF4221"/>
    <property type="match status" value="1"/>
</dbReference>
<reference evidence="1 2" key="1">
    <citation type="submission" date="2019-07" db="EMBL/GenBank/DDBJ databases">
        <title>Whole genome shotgun sequence of Cyclobacterium qasimii NBRC 106168.</title>
        <authorList>
            <person name="Hosoyama A."/>
            <person name="Uohara A."/>
            <person name="Ohji S."/>
            <person name="Ichikawa N."/>
        </authorList>
    </citation>
    <scope>NUCLEOTIDE SEQUENCE [LARGE SCALE GENOMIC DNA]</scope>
    <source>
        <strain evidence="1 2">NBRC 106168</strain>
    </source>
</reference>
<sequence length="382" mass="44460">MRLLFVGIAFATFFSSCSKKTEKENEFSDQLSFSLDTVYVDPGDEILYLQDNLYYSDLSADKSYLINFNPKNVIAERINLDELKLDKKIPFEKEGPNKIPIYFTGFSINKEEQLLVWSYQFYSIFDQEAKKVKVLGLEEIAVDYLSDFEIHPKTFFEIPEQPDRILGVCMQWNDNTYFILDFDLKSLVYKKIDLPELNKFDEYHTEIIDGGQNTGGYGVSVSAIATPWKIILTNNSFNEVLVYDLKKDSTYVKSWDTTLLGYRKKYTPQKRVEHGSEEMNEVFKKLNKEISYGKLIWDESKKRFYRFSSSQKFGEEGTDYDKYIATGADVYLSIFDENLNILAESLVPQLNAPPKKHFVKGGKIWIFENIEDEMAFVRIGIE</sequence>
<dbReference type="PROSITE" id="PS51257">
    <property type="entry name" value="PROKAR_LIPOPROTEIN"/>
    <property type="match status" value="1"/>
</dbReference>
<evidence type="ECO:0000313" key="2">
    <source>
        <dbReference type="Proteomes" id="UP000321301"/>
    </source>
</evidence>
<dbReference type="InterPro" id="IPR025316">
    <property type="entry name" value="DUF4221"/>
</dbReference>
<dbReference type="Proteomes" id="UP000321301">
    <property type="component" value="Unassembled WGS sequence"/>
</dbReference>
<proteinExistence type="predicted"/>
<dbReference type="EMBL" id="BJYV01000001">
    <property type="protein sequence ID" value="GEO19616.1"/>
    <property type="molecule type" value="Genomic_DNA"/>
</dbReference>
<protein>
    <recommendedName>
        <fullName evidence="3">DUF4221 domain-containing protein</fullName>
    </recommendedName>
</protein>
<dbReference type="AlphaFoldDB" id="A0A512C5W5"/>
<gene>
    <name evidence="1" type="ORF">CQA01_01500</name>
</gene>
<dbReference type="RefSeq" id="WP_146946875.1">
    <property type="nucleotide sequence ID" value="NZ_BJYV01000001.1"/>
</dbReference>
<evidence type="ECO:0000313" key="1">
    <source>
        <dbReference type="EMBL" id="GEO19616.1"/>
    </source>
</evidence>